<dbReference type="Pfam" id="PF01425">
    <property type="entry name" value="Amidase"/>
    <property type="match status" value="2"/>
</dbReference>
<protein>
    <recommendedName>
        <fullName evidence="3">amidase</fullName>
        <ecNumber evidence="3">3.5.1.4</ecNumber>
    </recommendedName>
</protein>
<keyword evidence="4" id="KW-0378">Hydrolase</keyword>
<dbReference type="PROSITE" id="PS00571">
    <property type="entry name" value="AMIDASES"/>
    <property type="match status" value="1"/>
</dbReference>
<dbReference type="EMBL" id="JAAQPF010000310">
    <property type="protein sequence ID" value="KAF5706896.1"/>
    <property type="molecule type" value="Genomic_DNA"/>
</dbReference>
<dbReference type="SUPFAM" id="SSF52047">
    <property type="entry name" value="RNI-like"/>
    <property type="match status" value="1"/>
</dbReference>
<dbReference type="Proteomes" id="UP000532311">
    <property type="component" value="Unassembled WGS sequence"/>
</dbReference>
<dbReference type="PANTHER" id="PTHR46072">
    <property type="entry name" value="AMIDASE-RELATED-RELATED"/>
    <property type="match status" value="1"/>
</dbReference>
<dbReference type="Gene3D" id="3.90.1300.10">
    <property type="entry name" value="Amidase signature (AS) domain"/>
    <property type="match status" value="1"/>
</dbReference>
<evidence type="ECO:0000256" key="1">
    <source>
        <dbReference type="ARBA" id="ARBA00001311"/>
    </source>
</evidence>
<feature type="region of interest" description="Disordered" evidence="5">
    <location>
        <begin position="1"/>
        <end position="34"/>
    </location>
</feature>
<feature type="domain" description="Amidase" evidence="6">
    <location>
        <begin position="595"/>
        <end position="889"/>
    </location>
</feature>
<dbReference type="AlphaFoldDB" id="A0A8H5Y8J9"/>
<comment type="similarity">
    <text evidence="2">Belongs to the amidase family.</text>
</comment>
<comment type="caution">
    <text evidence="7">The sequence shown here is derived from an EMBL/GenBank/DDBJ whole genome shotgun (WGS) entry which is preliminary data.</text>
</comment>
<dbReference type="EC" id="3.5.1.4" evidence="3"/>
<evidence type="ECO:0000313" key="7">
    <source>
        <dbReference type="EMBL" id="KAF5706896.1"/>
    </source>
</evidence>
<comment type="catalytic activity">
    <reaction evidence="1">
        <text>a monocarboxylic acid amide + H2O = a monocarboxylate + NH4(+)</text>
        <dbReference type="Rhea" id="RHEA:12020"/>
        <dbReference type="ChEBI" id="CHEBI:15377"/>
        <dbReference type="ChEBI" id="CHEBI:28938"/>
        <dbReference type="ChEBI" id="CHEBI:35757"/>
        <dbReference type="ChEBI" id="CHEBI:83628"/>
        <dbReference type="EC" id="3.5.1.4"/>
    </reaction>
</comment>
<name>A0A8H5Y8J9_9HYPO</name>
<evidence type="ECO:0000313" key="8">
    <source>
        <dbReference type="Proteomes" id="UP000532311"/>
    </source>
</evidence>
<keyword evidence="8" id="KW-1185">Reference proteome</keyword>
<dbReference type="InterPro" id="IPR036928">
    <property type="entry name" value="AS_sf"/>
</dbReference>
<proteinExistence type="inferred from homology"/>
<dbReference type="InterPro" id="IPR020556">
    <property type="entry name" value="Amidase_CS"/>
</dbReference>
<sequence length="1069" mass="119358">MNRGGTRDIRTRSSRNMPPLSVPKKRKPKAPKQPSRFLACPVEIQLQVLESVPKEGLVALSRVNKQLASIAQPALHREVDVNCPSLSPGWRSIPLVLVLRTLLWRPDLAQAVQHLRFDGYDFVERELNELPTTPIFDLTDEDKLKAVQFIKALDLYQGLDWAHAFLKGQVDSLVSLVVALTPNVRSLYLGEFFSVEICYLRLLLSPESYNNPGGSNVHKFEHLRHVTVDNHCATYHHIHFSFNNIYQSFFHLRMLENLSISGSFPEASRPFTITAKLEHLRCLNLKRISEAELGRILSLAPNLDDLKYTYGCYPMADLLSPNSQRLDVATLGDSLKSHRLKLKSLQLLVIDNINVLDEGLDPLWPLALQGSPLKLHDFSNLRFLTVPWILIAGLSKGEHPSPLRYLIPKYVERLTLTDDLYQQPYWVWSGKEIQDLLEEYLYDVKETKLALAAMLLVGPILSKMYKSGKFNSARRLARSASVYLKAVEMTIPESDALRSAEERARRYGQRREPLSKMDENSWEARAAVKRAATLDKIPSEWRLSSEDLEHAHSQRDITGSFIERFLDEETASITSLKTVEILKAVSEQELTTMKVVRAFCQRAAVAHQINNCLHEILFDQAFGRARYLDDYFTKHGKALGPLHGLPISLKDQFHVKGVDTTMGYVGWIDRNLGIDPEKSHTAESHIVTELLSLGAVLYCKTSLPQTLLFGETKNNLIGQTLNPINQNLSCGGSSGGEAALMASGGSSVGVGTDIGGSLRIPAGFCGIFSIKPTSNRLSYRGVANTNPGQDTYRSTIGFMGTSIDALEVVFKAVLGREPWMKDPAVIPIPFQKDVMESYRRRADEKGNAKFGERPLKMGVFWCDGMVGLHPPVLRGLTVVVDALKKAGHKGGFLSADGAHDIHQHLNRSGEPLIPDLKDSLSLKTPTELLKYQDLTIQGLEYERQYSDYWNSTADSDGQIVDAVLMPVAPHAAVIPGKFYHGAYTDAMNLTNYTAVVIPTIRADKRIDVLNEGYEPLGEIDRKNWQAYNADSYDGAPVGVQIVGRKFEEEKCLAIARIVHAVVHSAIETA</sequence>
<reference evidence="7 8" key="1">
    <citation type="submission" date="2020-05" db="EMBL/GenBank/DDBJ databases">
        <title>Identification and distribution of gene clusters putatively required for synthesis of sphingolipid metabolism inhibitors in phylogenetically diverse species of the filamentous fungus Fusarium.</title>
        <authorList>
            <person name="Kim H.-S."/>
            <person name="Busman M."/>
            <person name="Brown D.W."/>
            <person name="Divon H."/>
            <person name="Uhlig S."/>
            <person name="Proctor R.H."/>
        </authorList>
    </citation>
    <scope>NUCLEOTIDE SEQUENCE [LARGE SCALE GENOMIC DNA]</scope>
    <source>
        <strain evidence="7 8">NRRL 26131</strain>
    </source>
</reference>
<evidence type="ECO:0000256" key="4">
    <source>
        <dbReference type="ARBA" id="ARBA00022801"/>
    </source>
</evidence>
<gene>
    <name evidence="7" type="ORF">FGLOB1_7249</name>
</gene>
<feature type="compositionally biased region" description="Basic and acidic residues" evidence="5">
    <location>
        <begin position="1"/>
        <end position="11"/>
    </location>
</feature>
<feature type="domain" description="Amidase" evidence="6">
    <location>
        <begin position="940"/>
        <end position="1052"/>
    </location>
</feature>
<dbReference type="PANTHER" id="PTHR46072:SF8">
    <property type="entry name" value="AMIDASE DOMAIN-CONTAINING PROTEIN"/>
    <property type="match status" value="1"/>
</dbReference>
<organism evidence="7 8">
    <name type="scientific">Fusarium globosum</name>
    <dbReference type="NCBI Taxonomy" id="78864"/>
    <lineage>
        <taxon>Eukaryota</taxon>
        <taxon>Fungi</taxon>
        <taxon>Dikarya</taxon>
        <taxon>Ascomycota</taxon>
        <taxon>Pezizomycotina</taxon>
        <taxon>Sordariomycetes</taxon>
        <taxon>Hypocreomycetidae</taxon>
        <taxon>Hypocreales</taxon>
        <taxon>Nectriaceae</taxon>
        <taxon>Fusarium</taxon>
        <taxon>Fusarium fujikuroi species complex</taxon>
    </lineage>
</organism>
<evidence type="ECO:0000256" key="3">
    <source>
        <dbReference type="ARBA" id="ARBA00012922"/>
    </source>
</evidence>
<evidence type="ECO:0000259" key="6">
    <source>
        <dbReference type="Pfam" id="PF01425"/>
    </source>
</evidence>
<dbReference type="InterPro" id="IPR023631">
    <property type="entry name" value="Amidase_dom"/>
</dbReference>
<evidence type="ECO:0000256" key="5">
    <source>
        <dbReference type="SAM" id="MobiDB-lite"/>
    </source>
</evidence>
<accession>A0A8H5Y8J9</accession>
<dbReference type="GO" id="GO:0004040">
    <property type="term" value="F:amidase activity"/>
    <property type="evidence" value="ECO:0007669"/>
    <property type="project" value="UniProtKB-EC"/>
</dbReference>
<evidence type="ECO:0000256" key="2">
    <source>
        <dbReference type="ARBA" id="ARBA00009199"/>
    </source>
</evidence>
<dbReference type="SUPFAM" id="SSF75304">
    <property type="entry name" value="Amidase signature (AS) enzymes"/>
    <property type="match status" value="1"/>
</dbReference>